<dbReference type="KEGG" id="bdr:105221946"/>
<evidence type="ECO:0000259" key="2">
    <source>
        <dbReference type="PROSITE" id="PS50006"/>
    </source>
</evidence>
<feature type="region of interest" description="Disordered" evidence="1">
    <location>
        <begin position="68"/>
        <end position="99"/>
    </location>
</feature>
<dbReference type="PANTHER" id="PTHR23106:SF24">
    <property type="entry name" value="ANGIOGENIC FACTOR WITH G PATCH AND FHA DOMAINS 1"/>
    <property type="match status" value="1"/>
</dbReference>
<dbReference type="InterPro" id="IPR053027">
    <property type="entry name" value="AGGF1"/>
</dbReference>
<feature type="compositionally biased region" description="Basic residues" evidence="1">
    <location>
        <begin position="259"/>
        <end position="279"/>
    </location>
</feature>
<feature type="compositionally biased region" description="Polar residues" evidence="1">
    <location>
        <begin position="77"/>
        <end position="91"/>
    </location>
</feature>
<feature type="domain" description="G-patch" evidence="3">
    <location>
        <begin position="572"/>
        <end position="620"/>
    </location>
</feature>
<dbReference type="PROSITE" id="PS50174">
    <property type="entry name" value="G_PATCH"/>
    <property type="match status" value="1"/>
</dbReference>
<reference evidence="4" key="1">
    <citation type="journal article" date="2014" name="BMC Genomics">
        <title>Characterizing the developmental transcriptome of the oriental fruit fly, Bactrocera dorsalis (Diptera: Tephritidae) through comparative genomic analysis with Drosophila melanogaster utilizing modENCODE datasets.</title>
        <authorList>
            <person name="Geib S.M."/>
            <person name="Calla B."/>
            <person name="Hall B."/>
            <person name="Hou S."/>
            <person name="Manoukis N.C."/>
        </authorList>
    </citation>
    <scope>NUCLEOTIDE SEQUENCE</scope>
    <source>
        <strain evidence="4">Punador</strain>
    </source>
</reference>
<proteinExistence type="predicted"/>
<dbReference type="CDD" id="cd22686">
    <property type="entry name" value="FHA_AGGF1"/>
    <property type="match status" value="1"/>
</dbReference>
<feature type="compositionally biased region" description="Basic and acidic residues" evidence="1">
    <location>
        <begin position="230"/>
        <end position="240"/>
    </location>
</feature>
<dbReference type="CDD" id="cd16164">
    <property type="entry name" value="OCRE_VG5Q"/>
    <property type="match status" value="1"/>
</dbReference>
<dbReference type="PANTHER" id="PTHR23106">
    <property type="entry name" value="ANGIOGENIC FACTOR WITH G PATCH AND FHA DOMAINS 1"/>
    <property type="match status" value="1"/>
</dbReference>
<name>A0A034VU74_BACDO</name>
<feature type="compositionally biased region" description="Basic residues" evidence="1">
    <location>
        <begin position="297"/>
        <end position="308"/>
    </location>
</feature>
<sequence>MSDSESDSNAKQTKSSGAKFKLKKLDEIEKLESGELCAYISELHELLIKKDNKIKKYKDKYKEILRQLNDEKENSNSDKPTNSASIETNSPAPIDEKPAVDNAAATTVDNFVDDIRRAAEQAQNLNGFVYEPTSGLYYDQKTGYYYNAEYGLYYDGNNGCYYNYNQEKNVFEFHSQVQAQQTQKAAERNNASDKDVLTNYDDFDADEMVAFDEFGGVITDQERLRKIKEERRQEQEDERMWRRKKKSKSTKAAKSEKRAKSKKRKHKSKKRKRARKHKRASSDSSATDDESDEQTSNRKRKKRVRRRRSCDVEDGELSESSSSSDSSRSESDSEDSRSSGDVDRYAEEKEGKGVATFAGGGRFQDIAKKYPPSLRIIVQESNLEALKVGSLSLITYKGGSLGREGNHDVIIPDVNVSKLHMRFHYDHKQSIYKCTDLGSRNGTVLNGTRMSASKQESTECDLVHGSVLQIGQTKLLCHVHEGNSTCGLCEPGLLIETARESSATAANTTVLTHREQLKKLQKKYGLEKEKFVEGKQNAGSYNDRAATRRIQVGSSTDGEKTQAASVNTEISSDNKGFKMLSKLGWNKGEALGKASDGSGLLEPINVASNEGKTGLGCGSATSVSVALTNADKRKIATWKKTQARYQQTDIFEDSDNSS</sequence>
<dbReference type="AlphaFoldDB" id="A0A034VU74"/>
<dbReference type="InterPro" id="IPR008984">
    <property type="entry name" value="SMAD_FHA_dom_sf"/>
</dbReference>
<dbReference type="OrthoDB" id="2538319at2759"/>
<dbReference type="SMART" id="SM00443">
    <property type="entry name" value="G_patch"/>
    <property type="match status" value="1"/>
</dbReference>
<dbReference type="InterPro" id="IPR035624">
    <property type="entry name" value="AGGF1_OCRE"/>
</dbReference>
<dbReference type="GO" id="GO:0003676">
    <property type="term" value="F:nucleic acid binding"/>
    <property type="evidence" value="ECO:0007669"/>
    <property type="project" value="InterPro"/>
</dbReference>
<feature type="compositionally biased region" description="Basic and acidic residues" evidence="1">
    <location>
        <begin position="327"/>
        <end position="352"/>
    </location>
</feature>
<accession>A0A034VU74</accession>
<feature type="compositionally biased region" description="Basic residues" evidence="1">
    <location>
        <begin position="241"/>
        <end position="252"/>
    </location>
</feature>
<dbReference type="InterPro" id="IPR041591">
    <property type="entry name" value="OCRE"/>
</dbReference>
<dbReference type="GeneID" id="105221946"/>
<organism evidence="4">
    <name type="scientific">Bactrocera dorsalis</name>
    <name type="common">Oriental fruit fly</name>
    <name type="synonym">Dacus dorsalis</name>
    <dbReference type="NCBI Taxonomy" id="27457"/>
    <lineage>
        <taxon>Eukaryota</taxon>
        <taxon>Metazoa</taxon>
        <taxon>Ecdysozoa</taxon>
        <taxon>Arthropoda</taxon>
        <taxon>Hexapoda</taxon>
        <taxon>Insecta</taxon>
        <taxon>Pterygota</taxon>
        <taxon>Neoptera</taxon>
        <taxon>Endopterygota</taxon>
        <taxon>Diptera</taxon>
        <taxon>Brachycera</taxon>
        <taxon>Muscomorpha</taxon>
        <taxon>Tephritoidea</taxon>
        <taxon>Tephritidae</taxon>
        <taxon>Bactrocera</taxon>
        <taxon>Bactrocera</taxon>
    </lineage>
</organism>
<feature type="domain" description="FHA" evidence="2">
    <location>
        <begin position="399"/>
        <end position="450"/>
    </location>
</feature>
<dbReference type="SUPFAM" id="SSF49879">
    <property type="entry name" value="SMAD/FHA domain"/>
    <property type="match status" value="1"/>
</dbReference>
<dbReference type="Pfam" id="PF17780">
    <property type="entry name" value="OCRE"/>
    <property type="match status" value="1"/>
</dbReference>
<evidence type="ECO:0000259" key="3">
    <source>
        <dbReference type="PROSITE" id="PS50174"/>
    </source>
</evidence>
<dbReference type="SMART" id="SM00240">
    <property type="entry name" value="FHA"/>
    <property type="match status" value="1"/>
</dbReference>
<dbReference type="InterPro" id="IPR000253">
    <property type="entry name" value="FHA_dom"/>
</dbReference>
<gene>
    <name evidence="4" type="primary">AGGF1</name>
</gene>
<feature type="region of interest" description="Disordered" evidence="1">
    <location>
        <begin position="230"/>
        <end position="357"/>
    </location>
</feature>
<evidence type="ECO:0000256" key="1">
    <source>
        <dbReference type="SAM" id="MobiDB-lite"/>
    </source>
</evidence>
<dbReference type="Pfam" id="PF00498">
    <property type="entry name" value="FHA"/>
    <property type="match status" value="1"/>
</dbReference>
<dbReference type="Pfam" id="PF01585">
    <property type="entry name" value="G-patch"/>
    <property type="match status" value="1"/>
</dbReference>
<evidence type="ECO:0000313" key="4">
    <source>
        <dbReference type="EMBL" id="JAC46009.1"/>
    </source>
</evidence>
<dbReference type="InterPro" id="IPR000467">
    <property type="entry name" value="G_patch_dom"/>
</dbReference>
<protein>
    <submittedName>
        <fullName evidence="4">Angiogenic factor with G patch and FHA domains 1</fullName>
    </submittedName>
</protein>
<dbReference type="PROSITE" id="PS50006">
    <property type="entry name" value="FHA_DOMAIN"/>
    <property type="match status" value="1"/>
</dbReference>
<dbReference type="Gene3D" id="2.60.200.20">
    <property type="match status" value="1"/>
</dbReference>
<dbReference type="EMBL" id="GAKP01012943">
    <property type="protein sequence ID" value="JAC46009.1"/>
    <property type="molecule type" value="Transcribed_RNA"/>
</dbReference>
<dbReference type="RefSeq" id="XP_011197396.2">
    <property type="nucleotide sequence ID" value="XM_011199094.4"/>
</dbReference>